<feature type="region of interest" description="Disordered" evidence="1">
    <location>
        <begin position="146"/>
        <end position="165"/>
    </location>
</feature>
<protein>
    <submittedName>
        <fullName evidence="2">DUF4494 domain-containing protein</fullName>
    </submittedName>
</protein>
<accession>A0ABT3CTW5</accession>
<dbReference type="Pfam" id="PF14902">
    <property type="entry name" value="DUF4494"/>
    <property type="match status" value="1"/>
</dbReference>
<proteinExistence type="predicted"/>
<evidence type="ECO:0000256" key="1">
    <source>
        <dbReference type="SAM" id="MobiDB-lite"/>
    </source>
</evidence>
<keyword evidence="3" id="KW-1185">Reference proteome</keyword>
<reference evidence="2 3" key="1">
    <citation type="submission" date="2022-10" db="EMBL/GenBank/DDBJ databases">
        <title>Comparative genomics and taxonomic characterization of three novel marine species of genus Reichenbachiella exhibiting antioxidant and polysaccharide degradation activities.</title>
        <authorList>
            <person name="Muhammad N."/>
            <person name="Lee Y.-J."/>
            <person name="Ko J."/>
            <person name="Kim S.-G."/>
        </authorList>
    </citation>
    <scope>NUCLEOTIDE SEQUENCE [LARGE SCALE GENOMIC DNA]</scope>
    <source>
        <strain evidence="2 3">ABR2-5</strain>
    </source>
</reference>
<feature type="compositionally biased region" description="Acidic residues" evidence="1">
    <location>
        <begin position="156"/>
        <end position="165"/>
    </location>
</feature>
<sequence length="165" mass="18998">MKIWYSCKVKYGKVNDEGIMKQTTDVFLVDAMSYTEAESRIYEAMERDISGEFAVNSITKTNIGELVHLEEADYWYKAKVTYSTVDGDSEKEVKVNTYFLVNAEDVKQAFDRVSESLNSMLVPFEIPSIAKTNIVEVYPYDEQEEKIPDNLKPLAEVEEEEEMES</sequence>
<dbReference type="RefSeq" id="WP_264137904.1">
    <property type="nucleotide sequence ID" value="NZ_JAOYOD010000001.1"/>
</dbReference>
<comment type="caution">
    <text evidence="2">The sequence shown here is derived from an EMBL/GenBank/DDBJ whole genome shotgun (WGS) entry which is preliminary data.</text>
</comment>
<evidence type="ECO:0000313" key="3">
    <source>
        <dbReference type="Proteomes" id="UP001300692"/>
    </source>
</evidence>
<evidence type="ECO:0000313" key="2">
    <source>
        <dbReference type="EMBL" id="MCV9387077.1"/>
    </source>
</evidence>
<name>A0ABT3CTW5_9BACT</name>
<dbReference type="EMBL" id="JAOYOD010000001">
    <property type="protein sequence ID" value="MCV9387077.1"/>
    <property type="molecule type" value="Genomic_DNA"/>
</dbReference>
<dbReference type="InterPro" id="IPR027848">
    <property type="entry name" value="DUF4494"/>
</dbReference>
<gene>
    <name evidence="2" type="ORF">N7U62_10415</name>
</gene>
<organism evidence="2 3">
    <name type="scientific">Reichenbachiella ulvae</name>
    <dbReference type="NCBI Taxonomy" id="2980104"/>
    <lineage>
        <taxon>Bacteria</taxon>
        <taxon>Pseudomonadati</taxon>
        <taxon>Bacteroidota</taxon>
        <taxon>Cytophagia</taxon>
        <taxon>Cytophagales</taxon>
        <taxon>Reichenbachiellaceae</taxon>
        <taxon>Reichenbachiella</taxon>
    </lineage>
</organism>
<dbReference type="Proteomes" id="UP001300692">
    <property type="component" value="Unassembled WGS sequence"/>
</dbReference>